<keyword evidence="2" id="KW-0732">Signal</keyword>
<dbReference type="AlphaFoldDB" id="A0A0R3MUT5"/>
<feature type="compositionally biased region" description="Polar residues" evidence="1">
    <location>
        <begin position="64"/>
        <end position="95"/>
    </location>
</feature>
<feature type="compositionally biased region" description="Basic and acidic residues" evidence="1">
    <location>
        <begin position="49"/>
        <end position="63"/>
    </location>
</feature>
<protein>
    <submittedName>
        <fullName evidence="3">Uncharacterized protein</fullName>
    </submittedName>
</protein>
<dbReference type="RefSeq" id="WP_057844715.1">
    <property type="nucleotide sequence ID" value="NZ_LLYA01000159.1"/>
</dbReference>
<feature type="chain" id="PRO_5006444711" evidence="2">
    <location>
        <begin position="21"/>
        <end position="129"/>
    </location>
</feature>
<sequence>MSTRIVTAAFALILASPAFADCNQELKALEPNIVAAGTGASESGMPGTKHQEEVLAGKQKSAEPETTGSTAAAVQPTSPHQEQVTRKSSTQSAEHANQLMAEARKMSVAGDEQGCMKKAAELKDVLGIK</sequence>
<accession>A0A0R3MUT5</accession>
<evidence type="ECO:0000313" key="3">
    <source>
        <dbReference type="EMBL" id="KRR23468.1"/>
    </source>
</evidence>
<gene>
    <name evidence="3" type="ORF">CQ13_05340</name>
</gene>
<proteinExistence type="predicted"/>
<organism evidence="3 4">
    <name type="scientific">Bradyrhizobium retamae</name>
    <dbReference type="NCBI Taxonomy" id="1300035"/>
    <lineage>
        <taxon>Bacteria</taxon>
        <taxon>Pseudomonadati</taxon>
        <taxon>Pseudomonadota</taxon>
        <taxon>Alphaproteobacteria</taxon>
        <taxon>Hyphomicrobiales</taxon>
        <taxon>Nitrobacteraceae</taxon>
        <taxon>Bradyrhizobium</taxon>
    </lineage>
</organism>
<feature type="region of interest" description="Disordered" evidence="1">
    <location>
        <begin position="38"/>
        <end position="97"/>
    </location>
</feature>
<dbReference type="OrthoDB" id="8283046at2"/>
<evidence type="ECO:0000256" key="2">
    <source>
        <dbReference type="SAM" id="SignalP"/>
    </source>
</evidence>
<keyword evidence="4" id="KW-1185">Reference proteome</keyword>
<reference evidence="3 4" key="1">
    <citation type="submission" date="2014-03" db="EMBL/GenBank/DDBJ databases">
        <title>Bradyrhizobium valentinum sp. nov., isolated from effective nodules of Lupinus mariae-josephae, a lupine endemic of basic-lime soils in Eastern Spain.</title>
        <authorList>
            <person name="Duran D."/>
            <person name="Rey L."/>
            <person name="Navarro A."/>
            <person name="Busquets A."/>
            <person name="Imperial J."/>
            <person name="Ruiz-Argueso T."/>
        </authorList>
    </citation>
    <scope>NUCLEOTIDE SEQUENCE [LARGE SCALE GENOMIC DNA]</scope>
    <source>
        <strain evidence="3 4">Ro19</strain>
    </source>
</reference>
<evidence type="ECO:0000256" key="1">
    <source>
        <dbReference type="SAM" id="MobiDB-lite"/>
    </source>
</evidence>
<dbReference type="Proteomes" id="UP000052023">
    <property type="component" value="Unassembled WGS sequence"/>
</dbReference>
<dbReference type="EMBL" id="LLYA01000159">
    <property type="protein sequence ID" value="KRR23468.1"/>
    <property type="molecule type" value="Genomic_DNA"/>
</dbReference>
<comment type="caution">
    <text evidence="3">The sequence shown here is derived from an EMBL/GenBank/DDBJ whole genome shotgun (WGS) entry which is preliminary data.</text>
</comment>
<evidence type="ECO:0000313" key="4">
    <source>
        <dbReference type="Proteomes" id="UP000052023"/>
    </source>
</evidence>
<name>A0A0R3MUT5_9BRAD</name>
<feature type="signal peptide" evidence="2">
    <location>
        <begin position="1"/>
        <end position="20"/>
    </location>
</feature>